<dbReference type="EMBL" id="CM008046">
    <property type="protein sequence ID" value="PVH66012.1"/>
    <property type="molecule type" value="Genomic_DNA"/>
</dbReference>
<reference evidence="2" key="1">
    <citation type="submission" date="2018-04" db="EMBL/GenBank/DDBJ databases">
        <title>WGS assembly of Panicum hallii.</title>
        <authorList>
            <person name="Lovell J."/>
            <person name="Jenkins J."/>
            <person name="Lowry D."/>
            <person name="Mamidi S."/>
            <person name="Sreedasyam A."/>
            <person name="Weng X."/>
            <person name="Barry K."/>
            <person name="Bonette J."/>
            <person name="Campitelli B."/>
            <person name="Daum C."/>
            <person name="Gordon S."/>
            <person name="Gould B."/>
            <person name="Lipzen A."/>
            <person name="Macqueen A."/>
            <person name="Palacio-Mejia J."/>
            <person name="Plott C."/>
            <person name="Shakirov E."/>
            <person name="Shu S."/>
            <person name="Yoshinaga Y."/>
            <person name="Zane M."/>
            <person name="Rokhsar D."/>
            <person name="Grimwood J."/>
            <person name="Schmutz J."/>
            <person name="Juenger T."/>
        </authorList>
    </citation>
    <scope>NUCLEOTIDE SEQUENCE [LARGE SCALE GENOMIC DNA]</scope>
    <source>
        <strain evidence="2">FIL2</strain>
    </source>
</reference>
<gene>
    <name evidence="2" type="ORF">PAHAL_1G126500</name>
</gene>
<proteinExistence type="predicted"/>
<accession>A0A2T8KV43</accession>
<evidence type="ECO:0000313" key="2">
    <source>
        <dbReference type="EMBL" id="PVH66012.1"/>
    </source>
</evidence>
<evidence type="ECO:0000256" key="1">
    <source>
        <dbReference type="SAM" id="MobiDB-lite"/>
    </source>
</evidence>
<protein>
    <submittedName>
        <fullName evidence="2">Uncharacterized protein</fullName>
    </submittedName>
</protein>
<feature type="region of interest" description="Disordered" evidence="1">
    <location>
        <begin position="1"/>
        <end position="24"/>
    </location>
</feature>
<name>A0A2T8KV43_9POAL</name>
<dbReference type="Gramene" id="PVH66012">
    <property type="protein sequence ID" value="PVH66012"/>
    <property type="gene ID" value="PAHAL_1G126500"/>
</dbReference>
<sequence length="77" mass="8287">MVLGTTPFARSPQLQGTKPHRVLGLPHAHSHKTKHLHFGFSGLCSHAILARSVSVTLLARSVSFTVSKVGTIGNKFE</sequence>
<organism evidence="2">
    <name type="scientific">Panicum hallii</name>
    <dbReference type="NCBI Taxonomy" id="206008"/>
    <lineage>
        <taxon>Eukaryota</taxon>
        <taxon>Viridiplantae</taxon>
        <taxon>Streptophyta</taxon>
        <taxon>Embryophyta</taxon>
        <taxon>Tracheophyta</taxon>
        <taxon>Spermatophyta</taxon>
        <taxon>Magnoliopsida</taxon>
        <taxon>Liliopsida</taxon>
        <taxon>Poales</taxon>
        <taxon>Poaceae</taxon>
        <taxon>PACMAD clade</taxon>
        <taxon>Panicoideae</taxon>
        <taxon>Panicodae</taxon>
        <taxon>Paniceae</taxon>
        <taxon>Panicinae</taxon>
        <taxon>Panicum</taxon>
        <taxon>Panicum sect. Panicum</taxon>
    </lineage>
</organism>
<dbReference type="Proteomes" id="UP000243499">
    <property type="component" value="Chromosome 1"/>
</dbReference>
<dbReference type="AlphaFoldDB" id="A0A2T8KV43"/>